<name>A0A1X6P7A1_PORUM</name>
<gene>
    <name evidence="1" type="ORF">BU14_0176s0015</name>
</gene>
<sequence length="236" mass="25601">MPSSRLLLTHPDYYSWPLEARRDHLGASAVSCLCKSILLVNTRCTREDCEDLRNPKHLMVVVPYGRKLNTQEVLRWSKARAPAGISGKNFNWRLGDGAAVTGYEYNAVTPLGSQSAVPIVVDESLVAAHGGVSCSSGGEGCSSSGGCASTSLWPGRGGPWRTFRWRAPRGRSRGRGREATWRCCETVTALGFLGRALPPPDRTMAGWRALPRKGAQSEDADAETMRTAACPTKIRI</sequence>
<dbReference type="SUPFAM" id="SSF55826">
    <property type="entry name" value="YbaK/ProRS associated domain"/>
    <property type="match status" value="1"/>
</dbReference>
<organism evidence="1 2">
    <name type="scientific">Porphyra umbilicalis</name>
    <name type="common">Purple laver</name>
    <name type="synonym">Red alga</name>
    <dbReference type="NCBI Taxonomy" id="2786"/>
    <lineage>
        <taxon>Eukaryota</taxon>
        <taxon>Rhodophyta</taxon>
        <taxon>Bangiophyceae</taxon>
        <taxon>Bangiales</taxon>
        <taxon>Bangiaceae</taxon>
        <taxon>Porphyra</taxon>
    </lineage>
</organism>
<reference evidence="1 2" key="1">
    <citation type="submission" date="2017-03" db="EMBL/GenBank/DDBJ databases">
        <title>WGS assembly of Porphyra umbilicalis.</title>
        <authorList>
            <person name="Brawley S.H."/>
            <person name="Blouin N.A."/>
            <person name="Ficko-Blean E."/>
            <person name="Wheeler G.L."/>
            <person name="Lohr M."/>
            <person name="Goodson H.V."/>
            <person name="Jenkins J.W."/>
            <person name="Blaby-Haas C.E."/>
            <person name="Helliwell K.E."/>
            <person name="Chan C."/>
            <person name="Marriage T."/>
            <person name="Bhattacharya D."/>
            <person name="Klein A.S."/>
            <person name="Badis Y."/>
            <person name="Brodie J."/>
            <person name="Cao Y."/>
            <person name="Collen J."/>
            <person name="Dittami S.M."/>
            <person name="Gachon C.M."/>
            <person name="Green B.R."/>
            <person name="Karpowicz S."/>
            <person name="Kim J.W."/>
            <person name="Kudahl U."/>
            <person name="Lin S."/>
            <person name="Michel G."/>
            <person name="Mittag M."/>
            <person name="Olson B.J."/>
            <person name="Pangilinan J."/>
            <person name="Peng Y."/>
            <person name="Qiu H."/>
            <person name="Shu S."/>
            <person name="Singer J.T."/>
            <person name="Smith A.G."/>
            <person name="Sprecher B.N."/>
            <person name="Wagner V."/>
            <person name="Wang W."/>
            <person name="Wang Z.-Y."/>
            <person name="Yan J."/>
            <person name="Yarish C."/>
            <person name="Zoeuner-Riek S."/>
            <person name="Zhuang Y."/>
            <person name="Zou Y."/>
            <person name="Lindquist E.A."/>
            <person name="Grimwood J."/>
            <person name="Barry K."/>
            <person name="Rokhsar D.S."/>
            <person name="Schmutz J."/>
            <person name="Stiller J.W."/>
            <person name="Grossman A.R."/>
            <person name="Prochnik S.E."/>
        </authorList>
    </citation>
    <scope>NUCLEOTIDE SEQUENCE [LARGE SCALE GENOMIC DNA]</scope>
    <source>
        <strain evidence="1">4086291</strain>
    </source>
</reference>
<dbReference type="GO" id="GO:0002161">
    <property type="term" value="F:aminoacyl-tRNA deacylase activity"/>
    <property type="evidence" value="ECO:0007669"/>
    <property type="project" value="InterPro"/>
</dbReference>
<dbReference type="InterPro" id="IPR036754">
    <property type="entry name" value="YbaK/aa-tRNA-synt-asso_dom_sf"/>
</dbReference>
<dbReference type="Gene3D" id="3.90.960.10">
    <property type="entry name" value="YbaK/aminoacyl-tRNA synthetase-associated domain"/>
    <property type="match status" value="1"/>
</dbReference>
<dbReference type="Proteomes" id="UP000218209">
    <property type="component" value="Unassembled WGS sequence"/>
</dbReference>
<protein>
    <submittedName>
        <fullName evidence="1">Uncharacterized protein</fullName>
    </submittedName>
</protein>
<dbReference type="EMBL" id="KV918856">
    <property type="protein sequence ID" value="OSX76772.1"/>
    <property type="molecule type" value="Genomic_DNA"/>
</dbReference>
<dbReference type="PANTHER" id="PTHR30411">
    <property type="entry name" value="CYTOPLASMIC PROTEIN"/>
    <property type="match status" value="1"/>
</dbReference>
<proteinExistence type="predicted"/>
<keyword evidence="2" id="KW-1185">Reference proteome</keyword>
<evidence type="ECO:0000313" key="2">
    <source>
        <dbReference type="Proteomes" id="UP000218209"/>
    </source>
</evidence>
<evidence type="ECO:0000313" key="1">
    <source>
        <dbReference type="EMBL" id="OSX76772.1"/>
    </source>
</evidence>
<dbReference type="PANTHER" id="PTHR30411:SF4">
    <property type="entry name" value="YBAK_AMINOACYL-TRNA SYNTHETASE-ASSOCIATED DOMAIN-CONTAINING PROTEIN"/>
    <property type="match status" value="1"/>
</dbReference>
<dbReference type="AlphaFoldDB" id="A0A1X6P7A1"/>
<dbReference type="CDD" id="cd04332">
    <property type="entry name" value="YbaK_like"/>
    <property type="match status" value="1"/>
</dbReference>
<dbReference type="OrthoDB" id="1058301at2759"/>
<accession>A0A1X6P7A1</accession>